<feature type="domain" description="NADP-dependent oxidoreductase" evidence="3">
    <location>
        <begin position="8"/>
        <end position="313"/>
    </location>
</feature>
<evidence type="ECO:0000259" key="3">
    <source>
        <dbReference type="Pfam" id="PF00248"/>
    </source>
</evidence>
<feature type="region of interest" description="Disordered" evidence="2">
    <location>
        <begin position="318"/>
        <end position="337"/>
    </location>
</feature>
<protein>
    <submittedName>
        <fullName evidence="4">Aldo/keto reductase</fullName>
    </submittedName>
</protein>
<keyword evidence="5" id="KW-1185">Reference proteome</keyword>
<dbReference type="SUPFAM" id="SSF51430">
    <property type="entry name" value="NAD(P)-linked oxidoreductase"/>
    <property type="match status" value="1"/>
</dbReference>
<organism evidence="4 5">
    <name type="scientific">Niveomyces insectorum RCEF 264</name>
    <dbReference type="NCBI Taxonomy" id="1081102"/>
    <lineage>
        <taxon>Eukaryota</taxon>
        <taxon>Fungi</taxon>
        <taxon>Dikarya</taxon>
        <taxon>Ascomycota</taxon>
        <taxon>Pezizomycotina</taxon>
        <taxon>Sordariomycetes</taxon>
        <taxon>Hypocreomycetidae</taxon>
        <taxon>Hypocreales</taxon>
        <taxon>Cordycipitaceae</taxon>
        <taxon>Niveomyces</taxon>
    </lineage>
</organism>
<name>A0A167T8R6_9HYPO</name>
<dbReference type="Pfam" id="PF00248">
    <property type="entry name" value="Aldo_ket_red"/>
    <property type="match status" value="1"/>
</dbReference>
<dbReference type="PANTHER" id="PTHR43364:SF4">
    <property type="entry name" value="NAD(P)-LINKED OXIDOREDUCTASE SUPERFAMILY PROTEIN"/>
    <property type="match status" value="1"/>
</dbReference>
<dbReference type="OrthoDB" id="2310150at2759"/>
<dbReference type="EMBL" id="AZHD01000009">
    <property type="protein sequence ID" value="OAA60335.1"/>
    <property type="molecule type" value="Genomic_DNA"/>
</dbReference>
<dbReference type="AlphaFoldDB" id="A0A167T8R6"/>
<keyword evidence="1" id="KW-0560">Oxidoreductase</keyword>
<gene>
    <name evidence="4" type="ORF">SPI_05459</name>
</gene>
<evidence type="ECO:0000256" key="1">
    <source>
        <dbReference type="ARBA" id="ARBA00023002"/>
    </source>
</evidence>
<dbReference type="InterPro" id="IPR023210">
    <property type="entry name" value="NADP_OxRdtase_dom"/>
</dbReference>
<proteinExistence type="predicted"/>
<dbReference type="Proteomes" id="UP000076874">
    <property type="component" value="Unassembled WGS sequence"/>
</dbReference>
<dbReference type="STRING" id="1081102.A0A167T8R6"/>
<feature type="compositionally biased region" description="Pro residues" evidence="2">
    <location>
        <begin position="323"/>
        <end position="337"/>
    </location>
</feature>
<dbReference type="CDD" id="cd19075">
    <property type="entry name" value="AKR_AKR7A1-5"/>
    <property type="match status" value="1"/>
</dbReference>
<dbReference type="GO" id="GO:0016491">
    <property type="term" value="F:oxidoreductase activity"/>
    <property type="evidence" value="ECO:0007669"/>
    <property type="project" value="UniProtKB-KW"/>
</dbReference>
<dbReference type="InterPro" id="IPR036812">
    <property type="entry name" value="NAD(P)_OxRdtase_dom_sf"/>
</dbReference>
<dbReference type="Gene3D" id="3.20.20.100">
    <property type="entry name" value="NADP-dependent oxidoreductase domain"/>
    <property type="match status" value="1"/>
</dbReference>
<evidence type="ECO:0000313" key="4">
    <source>
        <dbReference type="EMBL" id="OAA60335.1"/>
    </source>
</evidence>
<evidence type="ECO:0000313" key="5">
    <source>
        <dbReference type="Proteomes" id="UP000076874"/>
    </source>
</evidence>
<dbReference type="InterPro" id="IPR050523">
    <property type="entry name" value="AKR_Detox_Biosynth"/>
</dbReference>
<dbReference type="PANTHER" id="PTHR43364">
    <property type="entry name" value="NADH-SPECIFIC METHYLGLYOXAL REDUCTASE-RELATED"/>
    <property type="match status" value="1"/>
</dbReference>
<evidence type="ECO:0000256" key="2">
    <source>
        <dbReference type="SAM" id="MobiDB-lite"/>
    </source>
</evidence>
<comment type="caution">
    <text evidence="4">The sequence shown here is derived from an EMBL/GenBank/DDBJ whole genome shotgun (WGS) entry which is preliminary data.</text>
</comment>
<reference evidence="4 5" key="1">
    <citation type="journal article" date="2016" name="Genome Biol. Evol.">
        <title>Divergent and convergent evolution of fungal pathogenicity.</title>
        <authorList>
            <person name="Shang Y."/>
            <person name="Xiao G."/>
            <person name="Zheng P."/>
            <person name="Cen K."/>
            <person name="Zhan S."/>
            <person name="Wang C."/>
        </authorList>
    </citation>
    <scope>NUCLEOTIDE SEQUENCE [LARGE SCALE GENOMIC DNA]</scope>
    <source>
        <strain evidence="4 5">RCEF 264</strain>
    </source>
</reference>
<accession>A0A167T8R6</accession>
<sequence>MSAQPIKVVCGGNRVGNREPFTTDTHLEEALQILATHNVNTIDSAQAYGNSQATIGDVKIGDRFIIDTKWGPPRRPGAGPPQPGVPPAAWATKEHIVNSAKDSIAKLGVQQVDIFYIHMPDSQTPIAETLAGVDEVYKLGLFRRFGLSNYQATDVEAVYNHCAEQGYVLPTVYQGTYSPITRYQETALFPTLRRLGIAFYAFSPSAGGFLGKTVAQIEESLKNPPAGPFRRRYAENPVFVSALAKWNAVADEEGIRPAELAYRAVAYHSALKRELGDALIIGASSIEQLEETLASIENGPLSEKAQKGVDEVWDLVKNEPPIRGFPPRPPQPSKEKE</sequence>